<comment type="caution">
    <text evidence="2">The sequence shown here is derived from an EMBL/GenBank/DDBJ whole genome shotgun (WGS) entry which is preliminary data.</text>
</comment>
<keyword evidence="3" id="KW-1185">Reference proteome</keyword>
<evidence type="ECO:0000313" key="3">
    <source>
        <dbReference type="Proteomes" id="UP001187192"/>
    </source>
</evidence>
<organism evidence="2 3">
    <name type="scientific">Ficus carica</name>
    <name type="common">Common fig</name>
    <dbReference type="NCBI Taxonomy" id="3494"/>
    <lineage>
        <taxon>Eukaryota</taxon>
        <taxon>Viridiplantae</taxon>
        <taxon>Streptophyta</taxon>
        <taxon>Embryophyta</taxon>
        <taxon>Tracheophyta</taxon>
        <taxon>Spermatophyta</taxon>
        <taxon>Magnoliopsida</taxon>
        <taxon>eudicotyledons</taxon>
        <taxon>Gunneridae</taxon>
        <taxon>Pentapetalae</taxon>
        <taxon>rosids</taxon>
        <taxon>fabids</taxon>
        <taxon>Rosales</taxon>
        <taxon>Moraceae</taxon>
        <taxon>Ficeae</taxon>
        <taxon>Ficus</taxon>
    </lineage>
</organism>
<dbReference type="EMBL" id="BTGU01003383">
    <property type="protein sequence ID" value="GMN31458.1"/>
    <property type="molecule type" value="Genomic_DNA"/>
</dbReference>
<sequence>MLQVKANREITLKRKPIEATMQKNQNPNPQFPNRDSDHQLLVVQAKIEGFSITQERLEAPKPQTWNYAYTKEDVEAGTSSVATG</sequence>
<feature type="compositionally biased region" description="Low complexity" evidence="1">
    <location>
        <begin position="22"/>
        <end position="33"/>
    </location>
</feature>
<protein>
    <submittedName>
        <fullName evidence="2">Uncharacterized protein</fullName>
    </submittedName>
</protein>
<name>A0AA87Z8B8_FICCA</name>
<evidence type="ECO:0000256" key="1">
    <source>
        <dbReference type="SAM" id="MobiDB-lite"/>
    </source>
</evidence>
<feature type="region of interest" description="Disordered" evidence="1">
    <location>
        <begin position="14"/>
        <end position="36"/>
    </location>
</feature>
<accession>A0AA87Z8B8</accession>
<dbReference type="AlphaFoldDB" id="A0AA87Z8B8"/>
<evidence type="ECO:0000313" key="2">
    <source>
        <dbReference type="EMBL" id="GMN31458.1"/>
    </source>
</evidence>
<proteinExistence type="predicted"/>
<dbReference type="Proteomes" id="UP001187192">
    <property type="component" value="Unassembled WGS sequence"/>
</dbReference>
<reference evidence="2" key="1">
    <citation type="submission" date="2023-07" db="EMBL/GenBank/DDBJ databases">
        <title>draft genome sequence of fig (Ficus carica).</title>
        <authorList>
            <person name="Takahashi T."/>
            <person name="Nishimura K."/>
        </authorList>
    </citation>
    <scope>NUCLEOTIDE SEQUENCE</scope>
</reference>
<gene>
    <name evidence="2" type="ORF">TIFTF001_044582</name>
</gene>